<reference evidence="2" key="1">
    <citation type="submission" date="2018-03" db="EMBL/GenBank/DDBJ databases">
        <title>Gramella fulva sp. nov., isolated from a dry surface of tidal flat.</title>
        <authorList>
            <person name="Hwang S.H."/>
            <person name="Hwang W.M."/>
            <person name="Kang K."/>
            <person name="Ahn T.-Y."/>
        </authorList>
    </citation>
    <scope>NUCLEOTIDE SEQUENCE [LARGE SCALE GENOMIC DNA]</scope>
    <source>
        <strain evidence="2">SH35</strain>
    </source>
</reference>
<proteinExistence type="predicted"/>
<dbReference type="Gene3D" id="2.60.290.11">
    <property type="entry name" value="TM1070-like"/>
    <property type="match status" value="1"/>
</dbReference>
<organism evidence="1 2">
    <name type="scientific">Christiangramia fulva</name>
    <dbReference type="NCBI Taxonomy" id="2126553"/>
    <lineage>
        <taxon>Bacteria</taxon>
        <taxon>Pseudomonadati</taxon>
        <taxon>Bacteroidota</taxon>
        <taxon>Flavobacteriia</taxon>
        <taxon>Flavobacteriales</taxon>
        <taxon>Flavobacteriaceae</taxon>
        <taxon>Christiangramia</taxon>
    </lineage>
</organism>
<dbReference type="Pfam" id="PF07100">
    <property type="entry name" value="ASRT"/>
    <property type="match status" value="1"/>
</dbReference>
<protein>
    <submittedName>
        <fullName evidence="1">Sensory rhodopsin transducer</fullName>
    </submittedName>
</protein>
<dbReference type="Proteomes" id="UP000241507">
    <property type="component" value="Chromosome"/>
</dbReference>
<accession>A0A2R3Z8T9</accession>
<name>A0A2R3Z8T9_9FLAO</name>
<dbReference type="RefSeq" id="WP_107013396.1">
    <property type="nucleotide sequence ID" value="NZ_CP028136.1"/>
</dbReference>
<dbReference type="SUPFAM" id="SSF89232">
    <property type="entry name" value="Hypothetical protein TM1070"/>
    <property type="match status" value="1"/>
</dbReference>
<evidence type="ECO:0000313" key="1">
    <source>
        <dbReference type="EMBL" id="AVR46624.1"/>
    </source>
</evidence>
<dbReference type="InterPro" id="IPR036698">
    <property type="entry name" value="TM1070-like_sf"/>
</dbReference>
<evidence type="ECO:0000313" key="2">
    <source>
        <dbReference type="Proteomes" id="UP000241507"/>
    </source>
</evidence>
<gene>
    <name evidence="1" type="ORF">C7S20_15890</name>
</gene>
<keyword evidence="2" id="KW-1185">Reference proteome</keyword>
<dbReference type="PIRSF" id="PIRSF008711">
    <property type="entry name" value="UCP008711"/>
    <property type="match status" value="1"/>
</dbReference>
<sequence length="123" mass="13763">MKHLGKQTWVIAEGYIPKYGNGPEPEFTSHETACILNTGDEEANVKITIFFSDKEPVGPYHVKVAPRRTSHLRFNNLEDPEPIPKGTDYSSVIESDVPIVVQHSRLDSRQAENALLTTIAFSQ</sequence>
<dbReference type="OrthoDB" id="512504at2"/>
<dbReference type="EMBL" id="CP028136">
    <property type="protein sequence ID" value="AVR46624.1"/>
    <property type="molecule type" value="Genomic_DNA"/>
</dbReference>
<dbReference type="AlphaFoldDB" id="A0A2R3Z8T9"/>
<dbReference type="InterPro" id="IPR009794">
    <property type="entry name" value="ASRT"/>
</dbReference>
<dbReference type="KEGG" id="grs:C7S20_15890"/>